<feature type="transmembrane region" description="Helical" evidence="5">
    <location>
        <begin position="20"/>
        <end position="40"/>
    </location>
</feature>
<dbReference type="Proteomes" id="UP000480185">
    <property type="component" value="Unassembled WGS sequence"/>
</dbReference>
<dbReference type="NCBIfam" id="TIGR00350">
    <property type="entry name" value="lytR_cpsA_psr"/>
    <property type="match status" value="1"/>
</dbReference>
<keyword evidence="8" id="KW-1185">Reference proteome</keyword>
<dbReference type="InterPro" id="IPR050922">
    <property type="entry name" value="LytR/CpsA/Psr_CW_biosynth"/>
</dbReference>
<dbReference type="GO" id="GO:0071555">
    <property type="term" value="P:cell wall organization"/>
    <property type="evidence" value="ECO:0007669"/>
    <property type="project" value="UniProtKB-KW"/>
</dbReference>
<dbReference type="AlphaFoldDB" id="A0A6G1X283"/>
<dbReference type="Gene3D" id="3.40.630.190">
    <property type="entry name" value="LCP protein"/>
    <property type="match status" value="1"/>
</dbReference>
<evidence type="ECO:0000256" key="2">
    <source>
        <dbReference type="ARBA" id="ARBA00022692"/>
    </source>
</evidence>
<evidence type="ECO:0000313" key="7">
    <source>
        <dbReference type="EMBL" id="MRG85052.1"/>
    </source>
</evidence>
<dbReference type="PANTHER" id="PTHR33392:SF10">
    <property type="entry name" value="POLYISOPRENYL-TEICHOIC ACID--PEPTIDOGLYCAN TEICHOIC ACID TRANSFERASE TAGV"/>
    <property type="match status" value="1"/>
</dbReference>
<keyword evidence="5" id="KW-0472">Membrane</keyword>
<evidence type="ECO:0000256" key="5">
    <source>
        <dbReference type="SAM" id="Phobius"/>
    </source>
</evidence>
<dbReference type="Pfam" id="PF03816">
    <property type="entry name" value="LytR_cpsA_psr"/>
    <property type="match status" value="1"/>
</dbReference>
<dbReference type="EMBL" id="WJNH01000001">
    <property type="protein sequence ID" value="MRG85052.1"/>
    <property type="molecule type" value="Genomic_DNA"/>
</dbReference>
<evidence type="ECO:0000256" key="4">
    <source>
        <dbReference type="ARBA" id="ARBA00022989"/>
    </source>
</evidence>
<name>A0A6G1X283_9BACI</name>
<dbReference type="PANTHER" id="PTHR33392">
    <property type="entry name" value="POLYISOPRENYL-TEICHOIC ACID--PEPTIDOGLYCAN TEICHOIC ACID TRANSFERASE TAGU"/>
    <property type="match status" value="1"/>
</dbReference>
<sequence length="322" mass="36775">MMNRVELRKKKQRKKLWRRIFMILGIILITSLSYGGYVFYESYQAASKTYDDLGRDKSKLREDKVSISQDPFSVLLMGVESYSSGGGDTGRSDTLMLATFNPEQKNMKLMSIPRDTRVEIAERNTVEKINHAYAYGGKKMTIETVENFLDIPVDYYATVNFDGFKNIVDVLGGIDVNVPFDFQQNSDDRIAEKLQFYEGPMELNGRYALAYARMRLEDPKGDLGRVERQKEVVTAVIDKVTSASTVFKIDDLANELGNNIETNMKISDALKLYKKYPNFSTSKIEQITLEGTPQYIDGVSYYIVDEQSLSNVKQQLKEHLDI</sequence>
<keyword evidence="2 5" id="KW-0812">Transmembrane</keyword>
<gene>
    <name evidence="7" type="ORF">GH754_01775</name>
</gene>
<evidence type="ECO:0000256" key="1">
    <source>
        <dbReference type="ARBA" id="ARBA00006068"/>
    </source>
</evidence>
<comment type="similarity">
    <text evidence="1">Belongs to the LytR/CpsA/Psr (LCP) family.</text>
</comment>
<organism evidence="7 8">
    <name type="scientific">Salinibacillus xinjiangensis</name>
    <dbReference type="NCBI Taxonomy" id="1229268"/>
    <lineage>
        <taxon>Bacteria</taxon>
        <taxon>Bacillati</taxon>
        <taxon>Bacillota</taxon>
        <taxon>Bacilli</taxon>
        <taxon>Bacillales</taxon>
        <taxon>Bacillaceae</taxon>
        <taxon>Salinibacillus</taxon>
    </lineage>
</organism>
<keyword evidence="3" id="KW-0735">Signal-anchor</keyword>
<reference evidence="7 8" key="1">
    <citation type="submission" date="2019-11" db="EMBL/GenBank/DDBJ databases">
        <authorList>
            <person name="Li J."/>
        </authorList>
    </citation>
    <scope>NUCLEOTIDE SEQUENCE [LARGE SCALE GENOMIC DNA]</scope>
    <source>
        <strain evidence="7 8">J4</strain>
    </source>
</reference>
<evidence type="ECO:0000259" key="6">
    <source>
        <dbReference type="Pfam" id="PF03816"/>
    </source>
</evidence>
<dbReference type="InterPro" id="IPR004474">
    <property type="entry name" value="LytR_CpsA_psr"/>
</dbReference>
<proteinExistence type="inferred from homology"/>
<keyword evidence="4 5" id="KW-1133">Transmembrane helix</keyword>
<comment type="caution">
    <text evidence="7">The sequence shown here is derived from an EMBL/GenBank/DDBJ whole genome shotgun (WGS) entry which is preliminary data.</text>
</comment>
<dbReference type="OrthoDB" id="27330at2"/>
<evidence type="ECO:0000256" key="3">
    <source>
        <dbReference type="ARBA" id="ARBA00022968"/>
    </source>
</evidence>
<feature type="domain" description="Cell envelope-related transcriptional attenuator" evidence="6">
    <location>
        <begin position="91"/>
        <end position="241"/>
    </location>
</feature>
<protein>
    <submittedName>
        <fullName evidence="7">LytR family transcriptional regulator</fullName>
    </submittedName>
</protein>
<evidence type="ECO:0000313" key="8">
    <source>
        <dbReference type="Proteomes" id="UP000480185"/>
    </source>
</evidence>
<accession>A0A6G1X283</accession>